<feature type="transmembrane region" description="Helical" evidence="9">
    <location>
        <begin position="315"/>
        <end position="338"/>
    </location>
</feature>
<dbReference type="EMBL" id="SKBM01000021">
    <property type="protein sequence ID" value="TCZ56736.1"/>
    <property type="molecule type" value="Genomic_DNA"/>
</dbReference>
<keyword evidence="6 9" id="KW-1133">Transmembrane helix</keyword>
<organism evidence="10 11">
    <name type="scientific">Roseicella aquatilis</name>
    <dbReference type="NCBI Taxonomy" id="2527868"/>
    <lineage>
        <taxon>Bacteria</taxon>
        <taxon>Pseudomonadati</taxon>
        <taxon>Pseudomonadota</taxon>
        <taxon>Alphaproteobacteria</taxon>
        <taxon>Acetobacterales</taxon>
        <taxon>Roseomonadaceae</taxon>
        <taxon>Roseicella</taxon>
    </lineage>
</organism>
<evidence type="ECO:0000256" key="6">
    <source>
        <dbReference type="ARBA" id="ARBA00022989"/>
    </source>
</evidence>
<feature type="transmembrane region" description="Helical" evidence="9">
    <location>
        <begin position="277"/>
        <end position="308"/>
    </location>
</feature>
<feature type="transmembrane region" description="Helical" evidence="9">
    <location>
        <begin position="358"/>
        <end position="378"/>
    </location>
</feature>
<keyword evidence="5 9" id="KW-0812">Transmembrane</keyword>
<protein>
    <submittedName>
        <fullName evidence="10">AI-2E family transporter</fullName>
    </submittedName>
</protein>
<feature type="region of interest" description="Disordered" evidence="8">
    <location>
        <begin position="144"/>
        <end position="165"/>
    </location>
</feature>
<keyword evidence="4" id="KW-1003">Cell membrane</keyword>
<evidence type="ECO:0000256" key="2">
    <source>
        <dbReference type="ARBA" id="ARBA00009773"/>
    </source>
</evidence>
<sequence length="641" mass="66905">MPDPVPPRPAAPAPTQTRGIAAAGVPGSGLQLLQGALLVVAVLYFGRDMLIPIVLAMLLSFVLAPVTRLLRRLHVPRVPSVLLAVALAGTVIVAMGALAGNQASSLAENLPRYQAAIMDKLAGLQQAGGVLDRIANQVQSMGQELGRAGGTRPDAAPAAPQAAPSRPAAAAPIPVEIHAPNPTAAEMLQRVAEPLLGPLATAGIVAILVIFILLYREDLRDRLIRLAGARDLHRTMAAMDDAAYRLSRYFLAQTGMNAGFGLCIAAALWLIGIPNPLLWGFVAGLMRFVPFIGSFIAAGFPALLALAVDPGWGTLFWVLALFAVSEAFMGHVLEPLVFGHSTGLSPIAVIAAATFWTWLWGPVGLLLAVPLTVCLVVLGRHVDRLEFLEVMLGDRPPLDPEETFYQRALAGDADALAEQAERCLKEQPLTEYLDAVALPALRLAQADAVHGALSPERRDALQRSVEQLIEDLEEAEDPPLPAGEAPAPVPAAWHVPGAVLCLPGRGPFDALAAVMLGQALQRRGFGVQVGGMAAGPAAPPRLICLCLIEGGSSAATARYLLRRARRRLPGTPALALAWGPEGEGILAAALRTEGQSAPLLLASSLVEALDLAAEQAGPATAPVLTVPAPRPEAPGLMPAPA</sequence>
<proteinExistence type="inferred from homology"/>
<feature type="transmembrane region" description="Helical" evidence="9">
    <location>
        <begin position="249"/>
        <end position="271"/>
    </location>
</feature>
<comment type="similarity">
    <text evidence="2">Belongs to the autoinducer-2 exporter (AI-2E) (TC 2.A.86) family.</text>
</comment>
<dbReference type="GO" id="GO:0005886">
    <property type="term" value="C:plasma membrane"/>
    <property type="evidence" value="ECO:0007669"/>
    <property type="project" value="UniProtKB-SubCell"/>
</dbReference>
<dbReference type="GO" id="GO:0055085">
    <property type="term" value="P:transmembrane transport"/>
    <property type="evidence" value="ECO:0007669"/>
    <property type="project" value="TreeGrafter"/>
</dbReference>
<evidence type="ECO:0000256" key="7">
    <source>
        <dbReference type="ARBA" id="ARBA00023136"/>
    </source>
</evidence>
<gene>
    <name evidence="10" type="ORF">EXY23_19315</name>
</gene>
<keyword evidence="11" id="KW-1185">Reference proteome</keyword>
<comment type="subcellular location">
    <subcellularLocation>
        <location evidence="1">Cell membrane</location>
        <topology evidence="1">Multi-pass membrane protein</topology>
    </subcellularLocation>
</comment>
<feature type="transmembrane region" description="Helical" evidence="9">
    <location>
        <begin position="50"/>
        <end position="69"/>
    </location>
</feature>
<evidence type="ECO:0000256" key="5">
    <source>
        <dbReference type="ARBA" id="ARBA00022692"/>
    </source>
</evidence>
<evidence type="ECO:0000256" key="4">
    <source>
        <dbReference type="ARBA" id="ARBA00022475"/>
    </source>
</evidence>
<feature type="compositionally biased region" description="Low complexity" evidence="8">
    <location>
        <begin position="153"/>
        <end position="165"/>
    </location>
</feature>
<dbReference type="AlphaFoldDB" id="A0A4R4DBC6"/>
<evidence type="ECO:0000313" key="10">
    <source>
        <dbReference type="EMBL" id="TCZ56736.1"/>
    </source>
</evidence>
<dbReference type="InterPro" id="IPR002549">
    <property type="entry name" value="AI-2E-like"/>
</dbReference>
<evidence type="ECO:0000313" key="11">
    <source>
        <dbReference type="Proteomes" id="UP000295023"/>
    </source>
</evidence>
<evidence type="ECO:0000256" key="3">
    <source>
        <dbReference type="ARBA" id="ARBA00022448"/>
    </source>
</evidence>
<dbReference type="PANTHER" id="PTHR21716">
    <property type="entry name" value="TRANSMEMBRANE PROTEIN"/>
    <property type="match status" value="1"/>
</dbReference>
<dbReference type="OrthoDB" id="9799225at2"/>
<evidence type="ECO:0000256" key="8">
    <source>
        <dbReference type="SAM" id="MobiDB-lite"/>
    </source>
</evidence>
<feature type="transmembrane region" description="Helical" evidence="9">
    <location>
        <begin position="81"/>
        <end position="100"/>
    </location>
</feature>
<dbReference type="RefSeq" id="WP_132293244.1">
    <property type="nucleotide sequence ID" value="NZ_SKBM01000021.1"/>
</dbReference>
<comment type="caution">
    <text evidence="10">The sequence shown here is derived from an EMBL/GenBank/DDBJ whole genome shotgun (WGS) entry which is preliminary data.</text>
</comment>
<dbReference type="PANTHER" id="PTHR21716:SF53">
    <property type="entry name" value="PERMEASE PERM-RELATED"/>
    <property type="match status" value="1"/>
</dbReference>
<reference evidence="10 11" key="1">
    <citation type="submission" date="2019-03" db="EMBL/GenBank/DDBJ databases">
        <title>Paracraurococcus aquatilis NE82 genome sequence.</title>
        <authorList>
            <person name="Zhao Y."/>
            <person name="Du Z."/>
        </authorList>
    </citation>
    <scope>NUCLEOTIDE SEQUENCE [LARGE SCALE GENOMIC DNA]</scope>
    <source>
        <strain evidence="10 11">NE82</strain>
    </source>
</reference>
<keyword evidence="3" id="KW-0813">Transport</keyword>
<accession>A0A4R4DBC6</accession>
<keyword evidence="7 9" id="KW-0472">Membrane</keyword>
<feature type="transmembrane region" description="Helical" evidence="9">
    <location>
        <begin position="195"/>
        <end position="215"/>
    </location>
</feature>
<dbReference type="Pfam" id="PF01594">
    <property type="entry name" value="AI-2E_transport"/>
    <property type="match status" value="2"/>
</dbReference>
<name>A0A4R4DBC6_9PROT</name>
<evidence type="ECO:0000256" key="1">
    <source>
        <dbReference type="ARBA" id="ARBA00004651"/>
    </source>
</evidence>
<dbReference type="Proteomes" id="UP000295023">
    <property type="component" value="Unassembled WGS sequence"/>
</dbReference>
<evidence type="ECO:0000256" key="9">
    <source>
        <dbReference type="SAM" id="Phobius"/>
    </source>
</evidence>